<evidence type="ECO:0000256" key="4">
    <source>
        <dbReference type="ARBA" id="ARBA00023136"/>
    </source>
</evidence>
<evidence type="ECO:0000256" key="5">
    <source>
        <dbReference type="SAM" id="Phobius"/>
    </source>
</evidence>
<keyword evidence="8" id="KW-1185">Reference proteome</keyword>
<feature type="transmembrane region" description="Helical" evidence="5">
    <location>
        <begin position="192"/>
        <end position="209"/>
    </location>
</feature>
<evidence type="ECO:0000256" key="2">
    <source>
        <dbReference type="ARBA" id="ARBA00022692"/>
    </source>
</evidence>
<protein>
    <submittedName>
        <fullName evidence="7">SulP family inorganic anion transporter</fullName>
    </submittedName>
</protein>
<dbReference type="Gene3D" id="3.30.750.24">
    <property type="entry name" value="STAS domain"/>
    <property type="match status" value="1"/>
</dbReference>
<dbReference type="PROSITE" id="PS50801">
    <property type="entry name" value="STAS"/>
    <property type="match status" value="1"/>
</dbReference>
<dbReference type="InterPro" id="IPR002645">
    <property type="entry name" value="STAS_dom"/>
</dbReference>
<feature type="domain" description="STAS" evidence="6">
    <location>
        <begin position="428"/>
        <end position="542"/>
    </location>
</feature>
<dbReference type="OrthoDB" id="9769739at2"/>
<dbReference type="AlphaFoldDB" id="A0A5B8FIF5"/>
<reference evidence="7 8" key="1">
    <citation type="submission" date="2019-06" db="EMBL/GenBank/DDBJ databases">
        <title>Genome sequence of Rhodobacteraceae bacterium D4M1.</title>
        <authorList>
            <person name="Cao J."/>
        </authorList>
    </citation>
    <scope>NUCLEOTIDE SEQUENCE [LARGE SCALE GENOMIC DNA]</scope>
    <source>
        <strain evidence="7 8">D4M1</strain>
    </source>
</reference>
<comment type="subcellular location">
    <subcellularLocation>
        <location evidence="1">Membrane</location>
        <topology evidence="1">Multi-pass membrane protein</topology>
    </subcellularLocation>
</comment>
<feature type="transmembrane region" description="Helical" evidence="5">
    <location>
        <begin position="91"/>
        <end position="109"/>
    </location>
</feature>
<dbReference type="GO" id="GO:0016020">
    <property type="term" value="C:membrane"/>
    <property type="evidence" value="ECO:0007669"/>
    <property type="project" value="UniProtKB-SubCell"/>
</dbReference>
<keyword evidence="3 5" id="KW-1133">Transmembrane helix</keyword>
<dbReference type="Proteomes" id="UP000305888">
    <property type="component" value="Chromosome"/>
</dbReference>
<evidence type="ECO:0000313" key="7">
    <source>
        <dbReference type="EMBL" id="QDL93731.1"/>
    </source>
</evidence>
<accession>A0A5B8FIF5</accession>
<evidence type="ECO:0000313" key="8">
    <source>
        <dbReference type="Proteomes" id="UP000305888"/>
    </source>
</evidence>
<keyword evidence="4 5" id="KW-0472">Membrane</keyword>
<dbReference type="Pfam" id="PF00916">
    <property type="entry name" value="Sulfate_transp"/>
    <property type="match status" value="1"/>
</dbReference>
<dbReference type="EMBL" id="CP040818">
    <property type="protein sequence ID" value="QDL93731.1"/>
    <property type="molecule type" value="Genomic_DNA"/>
</dbReference>
<feature type="transmembrane region" description="Helical" evidence="5">
    <location>
        <begin position="242"/>
        <end position="261"/>
    </location>
</feature>
<dbReference type="GO" id="GO:0055085">
    <property type="term" value="P:transmembrane transport"/>
    <property type="evidence" value="ECO:0007669"/>
    <property type="project" value="InterPro"/>
</dbReference>
<feature type="transmembrane region" description="Helical" evidence="5">
    <location>
        <begin position="121"/>
        <end position="147"/>
    </location>
</feature>
<proteinExistence type="predicted"/>
<feature type="transmembrane region" description="Helical" evidence="5">
    <location>
        <begin position="376"/>
        <end position="402"/>
    </location>
</feature>
<dbReference type="CDD" id="cd07042">
    <property type="entry name" value="STAS_SulP_like_sulfate_transporter"/>
    <property type="match status" value="1"/>
</dbReference>
<dbReference type="Pfam" id="PF01740">
    <property type="entry name" value="STAS"/>
    <property type="match status" value="1"/>
</dbReference>
<dbReference type="SUPFAM" id="SSF52091">
    <property type="entry name" value="SpoIIaa-like"/>
    <property type="match status" value="1"/>
</dbReference>
<evidence type="ECO:0000259" key="6">
    <source>
        <dbReference type="PROSITE" id="PS50801"/>
    </source>
</evidence>
<evidence type="ECO:0000256" key="1">
    <source>
        <dbReference type="ARBA" id="ARBA00004141"/>
    </source>
</evidence>
<feature type="transmembrane region" description="Helical" evidence="5">
    <location>
        <begin position="67"/>
        <end position="85"/>
    </location>
</feature>
<feature type="transmembrane region" description="Helical" evidence="5">
    <location>
        <begin position="167"/>
        <end position="185"/>
    </location>
</feature>
<evidence type="ECO:0000256" key="3">
    <source>
        <dbReference type="ARBA" id="ARBA00022989"/>
    </source>
</evidence>
<dbReference type="InterPro" id="IPR011547">
    <property type="entry name" value="SLC26A/SulP_dom"/>
</dbReference>
<gene>
    <name evidence="7" type="ORF">FDP22_14080</name>
</gene>
<keyword evidence="2 5" id="KW-0812">Transmembrane</keyword>
<feature type="transmembrane region" description="Helical" evidence="5">
    <location>
        <begin position="315"/>
        <end position="332"/>
    </location>
</feature>
<name>A0A5B8FIF5_9RHOB</name>
<dbReference type="InterPro" id="IPR001902">
    <property type="entry name" value="SLC26A/SulP_fam"/>
</dbReference>
<organism evidence="7 8">
    <name type="scientific">Paroceanicella profunda</name>
    <dbReference type="NCBI Taxonomy" id="2579971"/>
    <lineage>
        <taxon>Bacteria</taxon>
        <taxon>Pseudomonadati</taxon>
        <taxon>Pseudomonadota</taxon>
        <taxon>Alphaproteobacteria</taxon>
        <taxon>Rhodobacterales</taxon>
        <taxon>Paracoccaceae</taxon>
        <taxon>Paroceanicella</taxon>
    </lineage>
</organism>
<feature type="transmembrane region" description="Helical" evidence="5">
    <location>
        <begin position="41"/>
        <end position="60"/>
    </location>
</feature>
<dbReference type="InterPro" id="IPR036513">
    <property type="entry name" value="STAS_dom_sf"/>
</dbReference>
<sequence>MRGMTRTTLRADAIAGFTGAAVVLPQGVAFATIAGLPPEFGIYTAIVAGLVAALFGSSMVMVSGPTTALSVIIYTTLSPLAEPGSPSYIELMLQLTVMVGVIQLAAGFARMGSVVSFVSHSVMTGFTAAAAILIVVSQLPTALGVQIPGGGTVFERLERVAFALPETNLTALLLSGVTLAAVVLLQRFSRVLPGFLLALVLGSLLGWVLQADLLGVRMVGALPGALPDLRVPDFNTSDTPDLAKGAFAIALIGLLEAVSIGRAMAIRRRERFNATQEIFGQAASNIVGGFFQNYASSGSFTRTGVNVEMGARTPLATVFASLFLALMMLLVLPLIAHIPRPAMAGLILYVAYRLIDQREIRHVIRSSRGESAVLGVTFLSGLLIELDFAIYVGVIASLLLFLHKSSQPAVMVGAPKLVNGARKFVGAKDANLSECPQITIIRIDGLIYFGSVEHIEREFRKVEREHPQQRIKVLILKSVGDIDLAGADLLIEEIRTARRKGGDFHLIAQTTNMLGRLRRLQVIEELGHEKLHANKGEAIAAAVADADNEICRGCRIRLFHECATKPGAHAAMRELGY</sequence>
<dbReference type="KEGG" id="ppru:FDP22_14080"/>
<dbReference type="PANTHER" id="PTHR11814">
    <property type="entry name" value="SULFATE TRANSPORTER"/>
    <property type="match status" value="1"/>
</dbReference>